<accession>F9F3K5</accession>
<name>F9F3K5_FUSOF</name>
<reference evidence="2" key="1">
    <citation type="journal article" date="2012" name="Mol. Plant Microbe Interact.">
        <title>A highly conserved effector in Fusarium oxysporum is required for full virulence on Arabidopsis.</title>
        <authorList>
            <person name="Thatcher L.F."/>
            <person name="Gardiner D.M."/>
            <person name="Kazan K."/>
            <person name="Manners J."/>
        </authorList>
    </citation>
    <scope>NUCLEOTIDE SEQUENCE [LARGE SCALE GENOMIC DNA]</scope>
    <source>
        <strain evidence="2">Fo5176</strain>
    </source>
</reference>
<protein>
    <submittedName>
        <fullName evidence="2">Uncharacterized protein</fullName>
    </submittedName>
</protein>
<organism evidence="2">
    <name type="scientific">Fusarium oxysporum (strain Fo5176)</name>
    <name type="common">Fusarium vascular wilt</name>
    <dbReference type="NCBI Taxonomy" id="660025"/>
    <lineage>
        <taxon>Eukaryota</taxon>
        <taxon>Fungi</taxon>
        <taxon>Dikarya</taxon>
        <taxon>Ascomycota</taxon>
        <taxon>Pezizomycotina</taxon>
        <taxon>Sordariomycetes</taxon>
        <taxon>Hypocreomycetidae</taxon>
        <taxon>Hypocreales</taxon>
        <taxon>Nectriaceae</taxon>
        <taxon>Fusarium</taxon>
        <taxon>Fusarium oxysporum species complex</taxon>
    </lineage>
</organism>
<dbReference type="OrthoDB" id="5035739at2759"/>
<comment type="caution">
    <text evidence="2">The sequence shown here is derived from an EMBL/GenBank/DDBJ whole genome shotgun (WGS) entry which is preliminary data.</text>
</comment>
<sequence>MMFLELTAPGSPIAESASTISSEDNKLLVLTPPAPTFAETSNATSAGADVGNTDKVFNQIVAQLNTMRAKVRALESENKELKAQVQYEKSFKEHFSKNLDEANRNWHSAELEAAAKDAELGRVRERLNLVQLQAAEQEELHAVKEQNIELQARVRLQFTLTTHQHVQMLKHMMHDWKAQVEQKIDDDFEKNKADEKESAAPIDADYERLKALIEGHEKIIANIKKGNDKFVTQIKDLREEEDTSLISDLTAERFEAFFYAREKMVAQLENEKRGFEQMCHDN</sequence>
<keyword evidence="1" id="KW-0175">Coiled coil</keyword>
<dbReference type="AlphaFoldDB" id="F9F3K5"/>
<gene>
    <name evidence="2" type="ORF">FOXB_00980</name>
</gene>
<feature type="coiled-coil region" evidence="1">
    <location>
        <begin position="57"/>
        <end position="84"/>
    </location>
</feature>
<dbReference type="EMBL" id="AFQF01000390">
    <property type="protein sequence ID" value="EGU88490.1"/>
    <property type="molecule type" value="Genomic_DNA"/>
</dbReference>
<proteinExistence type="predicted"/>
<dbReference type="PaxDb" id="5507-FOXG_17003P0"/>
<evidence type="ECO:0000256" key="1">
    <source>
        <dbReference type="SAM" id="Coils"/>
    </source>
</evidence>
<evidence type="ECO:0000313" key="2">
    <source>
        <dbReference type="EMBL" id="EGU88490.1"/>
    </source>
</evidence>